<dbReference type="GO" id="GO:0006235">
    <property type="term" value="P:dTTP biosynthetic process"/>
    <property type="evidence" value="ECO:0007669"/>
    <property type="project" value="UniProtKB-UniRule"/>
</dbReference>
<keyword evidence="5 11" id="KW-0545">Nucleotide biosynthesis</keyword>
<dbReference type="NCBIfam" id="TIGR00041">
    <property type="entry name" value="DTMP_kinase"/>
    <property type="match status" value="1"/>
</dbReference>
<comment type="similarity">
    <text evidence="1 11">Belongs to the thymidylate kinase family.</text>
</comment>
<evidence type="ECO:0000256" key="3">
    <source>
        <dbReference type="ARBA" id="ARBA00013355"/>
    </source>
</evidence>
<reference evidence="13" key="1">
    <citation type="submission" date="2020-07" db="EMBL/GenBank/DDBJ databases">
        <title>Methanobacterium. sp. MethCan genome.</title>
        <authorList>
            <person name="Postec A."/>
            <person name="Quemeneur M."/>
        </authorList>
    </citation>
    <scope>NUCLEOTIDE SEQUENCE</scope>
    <source>
        <strain evidence="13">MethCAN</strain>
    </source>
</reference>
<evidence type="ECO:0000313" key="14">
    <source>
        <dbReference type="Proteomes" id="UP000681041"/>
    </source>
</evidence>
<evidence type="ECO:0000256" key="11">
    <source>
        <dbReference type="HAMAP-Rule" id="MF_00165"/>
    </source>
</evidence>
<dbReference type="PANTHER" id="PTHR10344:SF4">
    <property type="entry name" value="UMP-CMP KINASE 2, MITOCHONDRIAL"/>
    <property type="match status" value="1"/>
</dbReference>
<proteinExistence type="inferred from homology"/>
<keyword evidence="14" id="KW-1185">Reference proteome</keyword>
<dbReference type="HAMAP" id="MF_00165">
    <property type="entry name" value="Thymidylate_kinase"/>
    <property type="match status" value="1"/>
</dbReference>
<keyword evidence="8 11" id="KW-0067">ATP-binding</keyword>
<evidence type="ECO:0000256" key="9">
    <source>
        <dbReference type="ARBA" id="ARBA00029962"/>
    </source>
</evidence>
<dbReference type="Proteomes" id="UP000681041">
    <property type="component" value="Chromosome"/>
</dbReference>
<dbReference type="SUPFAM" id="SSF52540">
    <property type="entry name" value="P-loop containing nucleoside triphosphate hydrolases"/>
    <property type="match status" value="1"/>
</dbReference>
<gene>
    <name evidence="11 13" type="primary">tmk</name>
    <name evidence="13" type="ORF">HYG87_08185</name>
</gene>
<dbReference type="GO" id="GO:0004798">
    <property type="term" value="F:dTMP kinase activity"/>
    <property type="evidence" value="ECO:0007669"/>
    <property type="project" value="UniProtKB-UniRule"/>
</dbReference>
<organism evidence="13 14">
    <name type="scientific">Methanobacterium alkalithermotolerans</name>
    <dbReference type="NCBI Taxonomy" id="2731220"/>
    <lineage>
        <taxon>Archaea</taxon>
        <taxon>Methanobacteriati</taxon>
        <taxon>Methanobacteriota</taxon>
        <taxon>Methanomada group</taxon>
        <taxon>Methanobacteria</taxon>
        <taxon>Methanobacteriales</taxon>
        <taxon>Methanobacteriaceae</taxon>
        <taxon>Methanobacterium</taxon>
    </lineage>
</organism>
<evidence type="ECO:0000256" key="1">
    <source>
        <dbReference type="ARBA" id="ARBA00009776"/>
    </source>
</evidence>
<name>A0A8T8K6T3_9EURY</name>
<dbReference type="InterPro" id="IPR039430">
    <property type="entry name" value="Thymidylate_kin-like_dom"/>
</dbReference>
<keyword evidence="7 11" id="KW-0418">Kinase</keyword>
<dbReference type="CDD" id="cd01672">
    <property type="entry name" value="TMPK"/>
    <property type="match status" value="1"/>
</dbReference>
<evidence type="ECO:0000259" key="12">
    <source>
        <dbReference type="Pfam" id="PF02223"/>
    </source>
</evidence>
<protein>
    <recommendedName>
        <fullName evidence="3 11">Probable thymidylate kinase</fullName>
        <ecNumber evidence="2 11">2.7.4.9</ecNumber>
    </recommendedName>
    <alternativeName>
        <fullName evidence="9 11">dTMP kinase</fullName>
    </alternativeName>
</protein>
<dbReference type="KEGG" id="meme:HYG87_08185"/>
<dbReference type="Pfam" id="PF02223">
    <property type="entry name" value="Thymidylate_kin"/>
    <property type="match status" value="1"/>
</dbReference>
<evidence type="ECO:0000256" key="10">
    <source>
        <dbReference type="ARBA" id="ARBA00048743"/>
    </source>
</evidence>
<dbReference type="InterPro" id="IPR018094">
    <property type="entry name" value="Thymidylate_kinase"/>
</dbReference>
<dbReference type="GO" id="GO:0006233">
    <property type="term" value="P:dTDP biosynthetic process"/>
    <property type="evidence" value="ECO:0007669"/>
    <property type="project" value="InterPro"/>
</dbReference>
<dbReference type="EMBL" id="CP058560">
    <property type="protein sequence ID" value="QUH24346.1"/>
    <property type="molecule type" value="Genomic_DNA"/>
</dbReference>
<evidence type="ECO:0000256" key="2">
    <source>
        <dbReference type="ARBA" id="ARBA00012980"/>
    </source>
</evidence>
<evidence type="ECO:0000256" key="6">
    <source>
        <dbReference type="ARBA" id="ARBA00022741"/>
    </source>
</evidence>
<dbReference type="GO" id="GO:0005524">
    <property type="term" value="F:ATP binding"/>
    <property type="evidence" value="ECO:0007669"/>
    <property type="project" value="UniProtKB-UniRule"/>
</dbReference>
<dbReference type="InterPro" id="IPR027417">
    <property type="entry name" value="P-loop_NTPase"/>
</dbReference>
<dbReference type="InterPro" id="IPR018095">
    <property type="entry name" value="Thymidylate_kin_CS"/>
</dbReference>
<evidence type="ECO:0000256" key="7">
    <source>
        <dbReference type="ARBA" id="ARBA00022777"/>
    </source>
</evidence>
<dbReference type="PROSITE" id="PS01331">
    <property type="entry name" value="THYMIDYLATE_KINASE"/>
    <property type="match status" value="1"/>
</dbReference>
<dbReference type="RefSeq" id="WP_211534270.1">
    <property type="nucleotide sequence ID" value="NZ_CP058560.1"/>
</dbReference>
<evidence type="ECO:0000256" key="5">
    <source>
        <dbReference type="ARBA" id="ARBA00022727"/>
    </source>
</evidence>
<comment type="catalytic activity">
    <reaction evidence="10 11">
        <text>dTMP + ATP = dTDP + ADP</text>
        <dbReference type="Rhea" id="RHEA:13517"/>
        <dbReference type="ChEBI" id="CHEBI:30616"/>
        <dbReference type="ChEBI" id="CHEBI:58369"/>
        <dbReference type="ChEBI" id="CHEBI:63528"/>
        <dbReference type="ChEBI" id="CHEBI:456216"/>
        <dbReference type="EC" id="2.7.4.9"/>
    </reaction>
</comment>
<dbReference type="GO" id="GO:0006227">
    <property type="term" value="P:dUDP biosynthetic process"/>
    <property type="evidence" value="ECO:0007669"/>
    <property type="project" value="TreeGrafter"/>
</dbReference>
<keyword evidence="6 11" id="KW-0547">Nucleotide-binding</keyword>
<dbReference type="PANTHER" id="PTHR10344">
    <property type="entry name" value="THYMIDYLATE KINASE"/>
    <property type="match status" value="1"/>
</dbReference>
<dbReference type="GeneID" id="64820736"/>
<feature type="binding site" evidence="11">
    <location>
        <begin position="7"/>
        <end position="14"/>
    </location>
    <ligand>
        <name>ATP</name>
        <dbReference type="ChEBI" id="CHEBI:30616"/>
    </ligand>
</feature>
<dbReference type="GO" id="GO:0005737">
    <property type="term" value="C:cytoplasm"/>
    <property type="evidence" value="ECO:0007669"/>
    <property type="project" value="TreeGrafter"/>
</dbReference>
<keyword evidence="4 11" id="KW-0808">Transferase</keyword>
<dbReference type="EC" id="2.7.4.9" evidence="2 11"/>
<accession>A0A8T8K6T3</accession>
<feature type="domain" description="Thymidylate kinase-like" evidence="12">
    <location>
        <begin position="5"/>
        <end position="179"/>
    </location>
</feature>
<dbReference type="Gene3D" id="3.40.50.300">
    <property type="entry name" value="P-loop containing nucleotide triphosphate hydrolases"/>
    <property type="match status" value="1"/>
</dbReference>
<evidence type="ECO:0000256" key="8">
    <source>
        <dbReference type="ARBA" id="ARBA00022840"/>
    </source>
</evidence>
<dbReference type="OrthoDB" id="43083at2157"/>
<evidence type="ECO:0000313" key="13">
    <source>
        <dbReference type="EMBL" id="QUH24346.1"/>
    </source>
</evidence>
<dbReference type="AlphaFoldDB" id="A0A8T8K6T3"/>
<sequence>MYICLEGIDGSGKSTQIELLEKWLKEMGHTVEKVVEPTSSPVGILIREMLQEPQATDSHFQKVLALLFAADRMLLMDKIQQEESQNKIIISDRCFYSSMVYQSPSSWINEINKYIRKPDLVLLLDIDVDTAVSRCQGQDQFEKKSFLKEVRSKYLEIAKKHDFFVINANTGINMVHKNIKKVVAPHLGICDTGIL</sequence>
<evidence type="ECO:0000256" key="4">
    <source>
        <dbReference type="ARBA" id="ARBA00022679"/>
    </source>
</evidence>